<dbReference type="EMBL" id="KV441473">
    <property type="protein sequence ID" value="OAG23232.1"/>
    <property type="molecule type" value="Genomic_DNA"/>
</dbReference>
<keyword evidence="2" id="KW-1185">Reference proteome</keyword>
<name>A0A177DW47_ALTAL</name>
<gene>
    <name evidence="1" type="ORF">CC77DRAFT_1018055</name>
</gene>
<dbReference type="RefSeq" id="XP_018388653.1">
    <property type="nucleotide sequence ID" value="XM_018524537.1"/>
</dbReference>
<dbReference type="Proteomes" id="UP000077248">
    <property type="component" value="Unassembled WGS sequence"/>
</dbReference>
<dbReference type="VEuPathDB" id="FungiDB:CC77DRAFT_1018055"/>
<evidence type="ECO:0000313" key="2">
    <source>
        <dbReference type="Proteomes" id="UP000077248"/>
    </source>
</evidence>
<protein>
    <submittedName>
        <fullName evidence="1">Uncharacterized protein</fullName>
    </submittedName>
</protein>
<evidence type="ECO:0000313" key="1">
    <source>
        <dbReference type="EMBL" id="OAG23232.1"/>
    </source>
</evidence>
<dbReference type="PROSITE" id="PS51257">
    <property type="entry name" value="PROKAR_LIPOPROTEIN"/>
    <property type="match status" value="1"/>
</dbReference>
<dbReference type="KEGG" id="aalt:CC77DRAFT_1018055"/>
<accession>A0A177DW47</accession>
<organism evidence="1 2">
    <name type="scientific">Alternaria alternata</name>
    <name type="common">Alternaria rot fungus</name>
    <name type="synonym">Torula alternata</name>
    <dbReference type="NCBI Taxonomy" id="5599"/>
    <lineage>
        <taxon>Eukaryota</taxon>
        <taxon>Fungi</taxon>
        <taxon>Dikarya</taxon>
        <taxon>Ascomycota</taxon>
        <taxon>Pezizomycotina</taxon>
        <taxon>Dothideomycetes</taxon>
        <taxon>Pleosporomycetidae</taxon>
        <taxon>Pleosporales</taxon>
        <taxon>Pleosporineae</taxon>
        <taxon>Pleosporaceae</taxon>
        <taxon>Alternaria</taxon>
        <taxon>Alternaria sect. Alternaria</taxon>
        <taxon>Alternaria alternata complex</taxon>
    </lineage>
</organism>
<dbReference type="AlphaFoldDB" id="A0A177DW47"/>
<proteinExistence type="predicted"/>
<dbReference type="GeneID" id="29110131"/>
<reference evidence="1 2" key="1">
    <citation type="submission" date="2016-05" db="EMBL/GenBank/DDBJ databases">
        <title>Comparative analysis of secretome profiles of manganese(II)-oxidizing ascomycete fungi.</title>
        <authorList>
            <consortium name="DOE Joint Genome Institute"/>
            <person name="Zeiner C.A."/>
            <person name="Purvine S.O."/>
            <person name="Zink E.M."/>
            <person name="Wu S."/>
            <person name="Pasa-Tolic L."/>
            <person name="Chaput D.L."/>
            <person name="Haridas S."/>
            <person name="Grigoriev I.V."/>
            <person name="Santelli C.M."/>
            <person name="Hansel C.M."/>
        </authorList>
    </citation>
    <scope>NUCLEOTIDE SEQUENCE [LARGE SCALE GENOMIC DNA]</scope>
    <source>
        <strain evidence="1 2">SRC1lrK2f</strain>
    </source>
</reference>
<sequence length="118" mass="13127">MGRLQARRTRSHDAFSGQNIGWSACDELGGANQPSVPGHYQRKSNLIRGRHEHGQLAANASVESGLEAGQYGFQMHFQAFVQPTNAGLTSHGNGPCVLWWGESNHSALRRVWHRRFFS</sequence>